<evidence type="ECO:0000256" key="1">
    <source>
        <dbReference type="ARBA" id="ARBA00004651"/>
    </source>
</evidence>
<evidence type="ECO:0000256" key="3">
    <source>
        <dbReference type="ARBA" id="ARBA00022475"/>
    </source>
</evidence>
<name>A0A8J8SGV3_9FIRM</name>
<organism evidence="9 10">
    <name type="scientific">Vallitalea pronyensis</name>
    <dbReference type="NCBI Taxonomy" id="1348613"/>
    <lineage>
        <taxon>Bacteria</taxon>
        <taxon>Bacillati</taxon>
        <taxon>Bacillota</taxon>
        <taxon>Clostridia</taxon>
        <taxon>Lachnospirales</taxon>
        <taxon>Vallitaleaceae</taxon>
        <taxon>Vallitalea</taxon>
    </lineage>
</organism>
<dbReference type="GO" id="GO:0005886">
    <property type="term" value="C:plasma membrane"/>
    <property type="evidence" value="ECO:0007669"/>
    <property type="project" value="UniProtKB-SubCell"/>
</dbReference>
<keyword evidence="4 7" id="KW-0812">Transmembrane</keyword>
<dbReference type="InterPro" id="IPR035906">
    <property type="entry name" value="MetI-like_sf"/>
</dbReference>
<gene>
    <name evidence="9" type="ORF">HZI73_11970</name>
</gene>
<evidence type="ECO:0000256" key="5">
    <source>
        <dbReference type="ARBA" id="ARBA00022989"/>
    </source>
</evidence>
<evidence type="ECO:0000256" key="6">
    <source>
        <dbReference type="ARBA" id="ARBA00023136"/>
    </source>
</evidence>
<sequence>MKTKQFKKVLNMVLAYGLLILIACMTLGPFLWLVGTSLKSSGEAVYGYPPMMIPDQPTLHNYVRAMDAFPFVRYLMNSVIVSLIIVVCNLVFASLAAYPLSRFNFKGKHVVFILILSTMIVPFQLLMIPLYELCFKMNLQNSYIGLVIPHAITAFSIFLMRQAFIQIPKELDESAYMDGASTFQILVHILLPLVRPSLVTLTIFNFVAAWGDFLWPLIIVNDQNLYTLPLGVNKLNGIFVSDMRVISAGAILSILPMIVVFITLQKHFVKGATAGAIKG</sequence>
<evidence type="ECO:0000313" key="10">
    <source>
        <dbReference type="Proteomes" id="UP000683246"/>
    </source>
</evidence>
<keyword evidence="2 7" id="KW-0813">Transport</keyword>
<dbReference type="CDD" id="cd06261">
    <property type="entry name" value="TM_PBP2"/>
    <property type="match status" value="1"/>
</dbReference>
<proteinExistence type="inferred from homology"/>
<dbReference type="SUPFAM" id="SSF161098">
    <property type="entry name" value="MetI-like"/>
    <property type="match status" value="1"/>
</dbReference>
<dbReference type="GO" id="GO:0055085">
    <property type="term" value="P:transmembrane transport"/>
    <property type="evidence" value="ECO:0007669"/>
    <property type="project" value="InterPro"/>
</dbReference>
<accession>A0A8J8SGV3</accession>
<dbReference type="PANTHER" id="PTHR43744:SF3">
    <property type="entry name" value="LACTOSE TRANSPORT SYSTEM PERMEASE PROTEIN LACG"/>
    <property type="match status" value="1"/>
</dbReference>
<dbReference type="KEGG" id="vpy:HZI73_11970"/>
<keyword evidence="3" id="KW-1003">Cell membrane</keyword>
<dbReference type="RefSeq" id="WP_212698458.1">
    <property type="nucleotide sequence ID" value="NZ_CP058649.1"/>
</dbReference>
<protein>
    <submittedName>
        <fullName evidence="9">Carbohydrate ABC transporter permease</fullName>
    </submittedName>
</protein>
<dbReference type="Gene3D" id="1.10.3720.10">
    <property type="entry name" value="MetI-like"/>
    <property type="match status" value="1"/>
</dbReference>
<dbReference type="InterPro" id="IPR000515">
    <property type="entry name" value="MetI-like"/>
</dbReference>
<keyword evidence="6 7" id="KW-0472">Membrane</keyword>
<keyword evidence="5 7" id="KW-1133">Transmembrane helix</keyword>
<keyword evidence="10" id="KW-1185">Reference proteome</keyword>
<dbReference type="PROSITE" id="PS51257">
    <property type="entry name" value="PROKAR_LIPOPROTEIN"/>
    <property type="match status" value="1"/>
</dbReference>
<dbReference type="Pfam" id="PF00528">
    <property type="entry name" value="BPD_transp_1"/>
    <property type="match status" value="1"/>
</dbReference>
<feature type="transmembrane region" description="Helical" evidence="7">
    <location>
        <begin position="245"/>
        <end position="264"/>
    </location>
</feature>
<dbReference type="PROSITE" id="PS50928">
    <property type="entry name" value="ABC_TM1"/>
    <property type="match status" value="1"/>
</dbReference>
<comment type="subcellular location">
    <subcellularLocation>
        <location evidence="1 7">Cell membrane</location>
        <topology evidence="1 7">Multi-pass membrane protein</topology>
    </subcellularLocation>
</comment>
<evidence type="ECO:0000259" key="8">
    <source>
        <dbReference type="PROSITE" id="PS50928"/>
    </source>
</evidence>
<dbReference type="EMBL" id="CP058649">
    <property type="protein sequence ID" value="QUI22961.1"/>
    <property type="molecule type" value="Genomic_DNA"/>
</dbReference>
<feature type="transmembrane region" description="Helical" evidence="7">
    <location>
        <begin position="12"/>
        <end position="34"/>
    </location>
</feature>
<feature type="transmembrane region" description="Helical" evidence="7">
    <location>
        <begin position="74"/>
        <end position="98"/>
    </location>
</feature>
<feature type="domain" description="ABC transmembrane type-1" evidence="8">
    <location>
        <begin position="75"/>
        <end position="264"/>
    </location>
</feature>
<feature type="transmembrane region" description="Helical" evidence="7">
    <location>
        <begin position="143"/>
        <end position="164"/>
    </location>
</feature>
<comment type="similarity">
    <text evidence="7">Belongs to the binding-protein-dependent transport system permease family.</text>
</comment>
<dbReference type="PANTHER" id="PTHR43744">
    <property type="entry name" value="ABC TRANSPORTER PERMEASE PROTEIN MG189-RELATED-RELATED"/>
    <property type="match status" value="1"/>
</dbReference>
<feature type="transmembrane region" description="Helical" evidence="7">
    <location>
        <begin position="185"/>
        <end position="207"/>
    </location>
</feature>
<evidence type="ECO:0000256" key="2">
    <source>
        <dbReference type="ARBA" id="ARBA00022448"/>
    </source>
</evidence>
<evidence type="ECO:0000313" key="9">
    <source>
        <dbReference type="EMBL" id="QUI22961.1"/>
    </source>
</evidence>
<dbReference type="AlphaFoldDB" id="A0A8J8SGV3"/>
<dbReference type="Proteomes" id="UP000683246">
    <property type="component" value="Chromosome"/>
</dbReference>
<evidence type="ECO:0000256" key="4">
    <source>
        <dbReference type="ARBA" id="ARBA00022692"/>
    </source>
</evidence>
<reference evidence="9" key="1">
    <citation type="submission" date="2020-07" db="EMBL/GenBank/DDBJ databases">
        <title>Vallitalea pronyensis genome.</title>
        <authorList>
            <person name="Postec A."/>
        </authorList>
    </citation>
    <scope>NUCLEOTIDE SEQUENCE</scope>
    <source>
        <strain evidence="9">FatNI3</strain>
    </source>
</reference>
<evidence type="ECO:0000256" key="7">
    <source>
        <dbReference type="RuleBase" id="RU363032"/>
    </source>
</evidence>
<feature type="transmembrane region" description="Helical" evidence="7">
    <location>
        <begin position="110"/>
        <end position="131"/>
    </location>
</feature>